<evidence type="ECO:0000256" key="2">
    <source>
        <dbReference type="SAM" id="MobiDB-lite"/>
    </source>
</evidence>
<evidence type="ECO:0000256" key="1">
    <source>
        <dbReference type="ARBA" id="ARBA00022737"/>
    </source>
</evidence>
<dbReference type="InterPro" id="IPR013320">
    <property type="entry name" value="ConA-like_dom_sf"/>
</dbReference>
<feature type="compositionally biased region" description="Acidic residues" evidence="2">
    <location>
        <begin position="164"/>
        <end position="177"/>
    </location>
</feature>
<evidence type="ECO:0000256" key="3">
    <source>
        <dbReference type="SAM" id="SignalP"/>
    </source>
</evidence>
<sequence length="798" mass="87862">MAKRKKGLKLTLLFCALFLFSTMLNTSLKKDQTIKAFDNEAKLVLSSKVGSEKNSIQLDLEIPSTFTSEITIPITDNSQLIDYSLNESNQNEFSITSTATELIIQPEIPTDEMINKESEQPLSSNLVTLNVSIQHSGTVEYVAETFQDGVKSTSNSETVTIVEESDEVELEQDTTSEADEKTDTPSIEAVEEIKNIGKIQSRSAVTRGINDNMPQKRLIINEKFRNPIGTGANFIEPTILELSKTKSQTGSIWSKNKLDLTQDFSLKSYIYLGDSGKSAGDGVTFTLQNDERMATNPESVIGSSGFAMGAYSSKSGANYVHNALSIEFDTYYNNGSSNRIDRELNKNSDYGHIAMVRPKANNNNYSGEHSYVQYSPGYLSNGKWRSFTVSWNAETKTLNYQLEGFDQISAPIDPQTEFKGQEAYWGFTSSTGGNWAQNAIAISELPQELEADQEVLMKNVTQNGEYSSEINVNTGDIVEYQVTNKYLSEVFGASDWDNVATHATLPAGIDYEVNSAIIDGVAISDQEITTDGTAMIFPKATLSFDKLTQKLVFRGKVTGADGPKKLTTNFEAIGDNATIQDKQTIANLAEKKAGQVTFNYVDESNQPIAESISKTGYLGESYSAERKEFPDYLLVEIPSNENGTFTEAPISVTYRYELRQLKFISAPSQISFGESLKISTKSEVYPISEMTGSLAVQDTRTVKSKWSITAKMSKFLESSSGHTLKNAIYYRHGSQNQLLGAEAISVYDGLSQNDDVLAISDEWTGEEGLSLQIKTGAAFPEAYSGEISWTLLDTPANE</sequence>
<dbReference type="EMBL" id="JAVBVO010000003">
    <property type="protein sequence ID" value="MDZ5758983.1"/>
    <property type="molecule type" value="Genomic_DNA"/>
</dbReference>
<reference evidence="5" key="1">
    <citation type="submission" date="2023-08" db="EMBL/GenBank/DDBJ databases">
        <title>Genomic characterization of piscicolin 126 produced by Carnobacterium maltaromaticum CM22 strain isolated from salmon (Salmo salar).</title>
        <authorList>
            <person name="Gonzalez-Gragera E."/>
            <person name="Garcia-Lopez J.D."/>
            <person name="Teso-Perez C."/>
            <person name="Gimenez-Hernandez I."/>
            <person name="Peralta-Sanchez J.M."/>
            <person name="Valdivia E."/>
            <person name="Montalban-Lopez M."/>
            <person name="Martin-Platero A.M."/>
            <person name="Banos A."/>
            <person name="Martinez-Bueno M."/>
        </authorList>
    </citation>
    <scope>NUCLEOTIDE SEQUENCE</scope>
    <source>
        <strain evidence="5">CM22</strain>
    </source>
</reference>
<dbReference type="Gene3D" id="2.60.120.200">
    <property type="match status" value="1"/>
</dbReference>
<dbReference type="SUPFAM" id="SSF49899">
    <property type="entry name" value="Concanavalin A-like lectins/glucanases"/>
    <property type="match status" value="1"/>
</dbReference>
<accession>A0AAW9K9P3</accession>
<feature type="domain" description="MucBP" evidence="4">
    <location>
        <begin position="595"/>
        <end position="657"/>
    </location>
</feature>
<protein>
    <submittedName>
        <fullName evidence="5">MucBP domain-containing protein</fullName>
    </submittedName>
</protein>
<dbReference type="InterPro" id="IPR056573">
    <property type="entry name" value="Lectin_L-type_dom"/>
</dbReference>
<dbReference type="CDD" id="cd01951">
    <property type="entry name" value="lectin_L-type"/>
    <property type="match status" value="1"/>
</dbReference>
<feature type="signal peptide" evidence="3">
    <location>
        <begin position="1"/>
        <end position="25"/>
    </location>
</feature>
<dbReference type="Gene3D" id="3.10.20.320">
    <property type="entry name" value="Putative peptidoglycan bound protein (lpxtg motif)"/>
    <property type="match status" value="1"/>
</dbReference>
<gene>
    <name evidence="5" type="ORF">RAK27_09975</name>
</gene>
<keyword evidence="3" id="KW-0732">Signal</keyword>
<keyword evidence="1" id="KW-0677">Repeat</keyword>
<feature type="region of interest" description="Disordered" evidence="2">
    <location>
        <begin position="164"/>
        <end position="185"/>
    </location>
</feature>
<dbReference type="Proteomes" id="UP001290462">
    <property type="component" value="Unassembled WGS sequence"/>
</dbReference>
<dbReference type="InterPro" id="IPR009459">
    <property type="entry name" value="MucBP_dom"/>
</dbReference>
<dbReference type="Pfam" id="PF06458">
    <property type="entry name" value="MucBP"/>
    <property type="match status" value="1"/>
</dbReference>
<organism evidence="5 6">
    <name type="scientific">Carnobacterium maltaromaticum</name>
    <name type="common">Carnobacterium piscicola</name>
    <dbReference type="NCBI Taxonomy" id="2751"/>
    <lineage>
        <taxon>Bacteria</taxon>
        <taxon>Bacillati</taxon>
        <taxon>Bacillota</taxon>
        <taxon>Bacilli</taxon>
        <taxon>Lactobacillales</taxon>
        <taxon>Carnobacteriaceae</taxon>
        <taxon>Carnobacterium</taxon>
    </lineage>
</organism>
<comment type="caution">
    <text evidence="5">The sequence shown here is derived from an EMBL/GenBank/DDBJ whole genome shotgun (WGS) entry which is preliminary data.</text>
</comment>
<proteinExistence type="predicted"/>
<dbReference type="AlphaFoldDB" id="A0AAW9K9P3"/>
<evidence type="ECO:0000313" key="5">
    <source>
        <dbReference type="EMBL" id="MDZ5758983.1"/>
    </source>
</evidence>
<name>A0AAW9K9P3_CARML</name>
<dbReference type="RefSeq" id="WP_322808996.1">
    <property type="nucleotide sequence ID" value="NZ_JAVBVO010000003.1"/>
</dbReference>
<feature type="chain" id="PRO_5043959367" evidence="3">
    <location>
        <begin position="26"/>
        <end position="798"/>
    </location>
</feature>
<evidence type="ECO:0000259" key="4">
    <source>
        <dbReference type="Pfam" id="PF06458"/>
    </source>
</evidence>
<evidence type="ECO:0000313" key="6">
    <source>
        <dbReference type="Proteomes" id="UP001290462"/>
    </source>
</evidence>
<dbReference type="Pfam" id="PF18483">
    <property type="entry name" value="Lectin_L-type_dom"/>
    <property type="match status" value="1"/>
</dbReference>